<accession>R8W8W8</accession>
<protein>
    <submittedName>
        <fullName evidence="1">Uncharacterized protein</fullName>
    </submittedName>
</protein>
<evidence type="ECO:0000313" key="1">
    <source>
        <dbReference type="EMBL" id="EOQ39607.1"/>
    </source>
</evidence>
<reference evidence="1 2" key="1">
    <citation type="submission" date="2013-01" db="EMBL/GenBank/DDBJ databases">
        <title>The Genome Sequence of Butyricicoccus pullicaecorum 1.2.</title>
        <authorList>
            <consortium name="The Broad Institute Genome Sequencing Platform"/>
            <person name="Earl A."/>
            <person name="Ward D."/>
            <person name="Feldgarden M."/>
            <person name="Gevers D."/>
            <person name="Van Immerseel F."/>
            <person name="Eeckhaut V."/>
            <person name="Walker B."/>
            <person name="Young S.K."/>
            <person name="Zeng Q."/>
            <person name="Gargeya S."/>
            <person name="Fitzgerald M."/>
            <person name="Haas B."/>
            <person name="Abouelleil A."/>
            <person name="Alvarado L."/>
            <person name="Arachchi H.M."/>
            <person name="Berlin A.M."/>
            <person name="Chapman S.B."/>
            <person name="Dewar J."/>
            <person name="Goldberg J."/>
            <person name="Griggs A."/>
            <person name="Gujja S."/>
            <person name="Hansen M."/>
            <person name="Howarth C."/>
            <person name="Imamovic A."/>
            <person name="Larimer J."/>
            <person name="McCowan C."/>
            <person name="Murphy C."/>
            <person name="Neiman D."/>
            <person name="Pearson M."/>
            <person name="Priest M."/>
            <person name="Roberts A."/>
            <person name="Saif S."/>
            <person name="Shea T."/>
            <person name="Sisk P."/>
            <person name="Sykes S."/>
            <person name="Wortman J."/>
            <person name="Nusbaum C."/>
            <person name="Birren B."/>
        </authorList>
    </citation>
    <scope>NUCLEOTIDE SEQUENCE [LARGE SCALE GENOMIC DNA]</scope>
    <source>
        <strain evidence="1 2">1.2</strain>
    </source>
</reference>
<comment type="caution">
    <text evidence="1">The sequence shown here is derived from an EMBL/GenBank/DDBJ whole genome shotgun (WGS) entry which is preliminary data.</text>
</comment>
<evidence type="ECO:0000313" key="2">
    <source>
        <dbReference type="Proteomes" id="UP000013981"/>
    </source>
</evidence>
<dbReference type="AlphaFoldDB" id="R8W8W8"/>
<dbReference type="EMBL" id="AQOB01000002">
    <property type="protein sequence ID" value="EOQ39607.1"/>
    <property type="molecule type" value="Genomic_DNA"/>
</dbReference>
<dbReference type="HOGENOM" id="CLU_2244939_0_0_9"/>
<dbReference type="OrthoDB" id="581382at2"/>
<organism evidence="1 2">
    <name type="scientific">Butyricicoccus pullicaecorum 1.2</name>
    <dbReference type="NCBI Taxonomy" id="1203606"/>
    <lineage>
        <taxon>Bacteria</taxon>
        <taxon>Bacillati</taxon>
        <taxon>Bacillota</taxon>
        <taxon>Clostridia</taxon>
        <taxon>Eubacteriales</taxon>
        <taxon>Butyricicoccaceae</taxon>
        <taxon>Butyricicoccus</taxon>
    </lineage>
</organism>
<sequence length="104" mass="11807">MKLEADTRRPDFDKAQNVATDLLLAQTISTLHVNVTDLQFNRPIVIDSVQNFAQITNRPLSNFTCEQFNGACVVDYPRCSVILFDEQEDNPCRTHWGIAHEIDG</sequence>
<keyword evidence="2" id="KW-1185">Reference proteome</keyword>
<dbReference type="RefSeq" id="WP_016146510.1">
    <property type="nucleotide sequence ID" value="NZ_KB976103.1"/>
</dbReference>
<proteinExistence type="predicted"/>
<name>R8W8W8_9FIRM</name>
<dbReference type="Proteomes" id="UP000013981">
    <property type="component" value="Unassembled WGS sequence"/>
</dbReference>
<gene>
    <name evidence="1" type="ORF">HMPREF1526_00301</name>
</gene>